<evidence type="ECO:0000256" key="2">
    <source>
        <dbReference type="ARBA" id="ARBA00007935"/>
    </source>
</evidence>
<dbReference type="PANTHER" id="PTHR30472:SF65">
    <property type="entry name" value="SIDEROPHORE TRANSPORT SYSTEM PERMEASE PROTEIN YFIZ-RELATED"/>
    <property type="match status" value="1"/>
</dbReference>
<feature type="transmembrane region" description="Helical" evidence="8">
    <location>
        <begin position="143"/>
        <end position="163"/>
    </location>
</feature>
<evidence type="ECO:0000256" key="5">
    <source>
        <dbReference type="ARBA" id="ARBA00022692"/>
    </source>
</evidence>
<proteinExistence type="inferred from homology"/>
<dbReference type="FunFam" id="1.10.3470.10:FF:000001">
    <property type="entry name" value="Vitamin B12 ABC transporter permease BtuC"/>
    <property type="match status" value="1"/>
</dbReference>
<feature type="transmembrane region" description="Helical" evidence="8">
    <location>
        <begin position="263"/>
        <end position="293"/>
    </location>
</feature>
<feature type="transmembrane region" description="Helical" evidence="8">
    <location>
        <begin position="333"/>
        <end position="351"/>
    </location>
</feature>
<dbReference type="InterPro" id="IPR000522">
    <property type="entry name" value="ABC_transptr_permease_BtuC"/>
</dbReference>
<dbReference type="EMBL" id="AHKH01000024">
    <property type="protein sequence ID" value="EHQ62136.1"/>
    <property type="molecule type" value="Genomic_DNA"/>
</dbReference>
<feature type="transmembrane region" description="Helical" evidence="8">
    <location>
        <begin position="117"/>
        <end position="136"/>
    </location>
</feature>
<evidence type="ECO:0000256" key="4">
    <source>
        <dbReference type="ARBA" id="ARBA00022475"/>
    </source>
</evidence>
<sequence>MSTIDFYIIYVKERNTPRMRTSWLSSSSAKWIGCIVGIFVLLGCVWASIVYGVFDTKLHHVWEALTDYQHYATSNEHIVIREVRIPRALIAAAVGASLGISGVVLQSLTKNPLADAGIFGINASSSLFVVIGFIFFQLNSLQSFTWLALAGACAGCLFVFLLGSSGGRHIHPIRMTLAGSAIAALSGSLTNGLLISNHRAMEEVLFWIAGSVEGRKLEVLLDVLPYMAVAWIGAWVLAKPMDTLNLGDDVAVSLGLKVAYIKWGMGLLIVMLAGSSVAVAGPIGFLGLVVPHIARSLVGIGMRWLVVYSGLLGAIVLLLADIGARFIAEPKEIPIGVMTAIIGVPFFVYAARKGVRG</sequence>
<dbReference type="Pfam" id="PF01032">
    <property type="entry name" value="FecCD"/>
    <property type="match status" value="1"/>
</dbReference>
<dbReference type="Gene3D" id="1.10.3470.10">
    <property type="entry name" value="ABC transporter involved in vitamin B12 uptake, BtuC"/>
    <property type="match status" value="1"/>
</dbReference>
<evidence type="ECO:0000256" key="6">
    <source>
        <dbReference type="ARBA" id="ARBA00022989"/>
    </source>
</evidence>
<evidence type="ECO:0000256" key="1">
    <source>
        <dbReference type="ARBA" id="ARBA00004651"/>
    </source>
</evidence>
<keyword evidence="3" id="KW-0813">Transport</keyword>
<keyword evidence="10" id="KW-1185">Reference proteome</keyword>
<keyword evidence="5 8" id="KW-0812">Transmembrane</keyword>
<dbReference type="PANTHER" id="PTHR30472">
    <property type="entry name" value="FERRIC ENTEROBACTIN TRANSPORT SYSTEM PERMEASE PROTEIN"/>
    <property type="match status" value="1"/>
</dbReference>
<evidence type="ECO:0000313" key="9">
    <source>
        <dbReference type="EMBL" id="EHQ62136.1"/>
    </source>
</evidence>
<dbReference type="InterPro" id="IPR037294">
    <property type="entry name" value="ABC_BtuC-like"/>
</dbReference>
<comment type="similarity">
    <text evidence="2">Belongs to the binding-protein-dependent transport system permease family. FecCD subfamily.</text>
</comment>
<comment type="subcellular location">
    <subcellularLocation>
        <location evidence="1">Cell membrane</location>
        <topology evidence="1">Multi-pass membrane protein</topology>
    </subcellularLocation>
</comment>
<name>H3SFA7_9BACL</name>
<evidence type="ECO:0000313" key="10">
    <source>
        <dbReference type="Proteomes" id="UP000003900"/>
    </source>
</evidence>
<feature type="transmembrane region" description="Helical" evidence="8">
    <location>
        <begin position="29"/>
        <end position="54"/>
    </location>
</feature>
<dbReference type="Proteomes" id="UP000003900">
    <property type="component" value="Unassembled WGS sequence"/>
</dbReference>
<feature type="transmembrane region" description="Helical" evidence="8">
    <location>
        <begin position="217"/>
        <end position="238"/>
    </location>
</feature>
<dbReference type="STRING" id="1131935.PDENDC454_11060"/>
<evidence type="ECO:0000256" key="7">
    <source>
        <dbReference type="ARBA" id="ARBA00023136"/>
    </source>
</evidence>
<evidence type="ECO:0000256" key="8">
    <source>
        <dbReference type="SAM" id="Phobius"/>
    </source>
</evidence>
<dbReference type="GO" id="GO:0022857">
    <property type="term" value="F:transmembrane transporter activity"/>
    <property type="evidence" value="ECO:0007669"/>
    <property type="project" value="InterPro"/>
</dbReference>
<keyword evidence="6 8" id="KW-1133">Transmembrane helix</keyword>
<keyword evidence="7 8" id="KW-0472">Membrane</keyword>
<comment type="caution">
    <text evidence="9">The sequence shown here is derived from an EMBL/GenBank/DDBJ whole genome shotgun (WGS) entry which is preliminary data.</text>
</comment>
<dbReference type="SUPFAM" id="SSF81345">
    <property type="entry name" value="ABC transporter involved in vitamin B12 uptake, BtuC"/>
    <property type="match status" value="1"/>
</dbReference>
<feature type="transmembrane region" description="Helical" evidence="8">
    <location>
        <begin position="305"/>
        <end position="327"/>
    </location>
</feature>
<accession>H3SFA7</accession>
<feature type="transmembrane region" description="Helical" evidence="8">
    <location>
        <begin position="88"/>
        <end position="105"/>
    </location>
</feature>
<dbReference type="PATRIC" id="fig|1131935.3.peg.2272"/>
<reference evidence="9 10" key="1">
    <citation type="journal article" date="2012" name="J. Bacteriol.">
        <title>Genome Sequence of the Pattern-Forming Social Bacterium Paenibacillus dendritiformis C454 Chiral Morphotype.</title>
        <authorList>
            <person name="Sirota-Madi A."/>
            <person name="Olender T."/>
            <person name="Helman Y."/>
            <person name="Brainis I."/>
            <person name="Finkelshtein A."/>
            <person name="Roth D."/>
            <person name="Hagai E."/>
            <person name="Leshkowitz D."/>
            <person name="Brodsky L."/>
            <person name="Galatenko V."/>
            <person name="Nikolaev V."/>
            <person name="Gutnick D.L."/>
            <person name="Lancet D."/>
            <person name="Ben-Jacob E."/>
        </authorList>
    </citation>
    <scope>NUCLEOTIDE SEQUENCE [LARGE SCALE GENOMIC DNA]</scope>
    <source>
        <strain evidence="9 10">C454</strain>
    </source>
</reference>
<keyword evidence="4" id="KW-1003">Cell membrane</keyword>
<gene>
    <name evidence="9" type="ORF">PDENDC454_11060</name>
</gene>
<organism evidence="9 10">
    <name type="scientific">Paenibacillus dendritiformis C454</name>
    <dbReference type="NCBI Taxonomy" id="1131935"/>
    <lineage>
        <taxon>Bacteria</taxon>
        <taxon>Bacillati</taxon>
        <taxon>Bacillota</taxon>
        <taxon>Bacilli</taxon>
        <taxon>Bacillales</taxon>
        <taxon>Paenibacillaceae</taxon>
        <taxon>Paenibacillus</taxon>
    </lineage>
</organism>
<dbReference type="CDD" id="cd06550">
    <property type="entry name" value="TM_ABC_iron-siderophores_like"/>
    <property type="match status" value="1"/>
</dbReference>
<dbReference type="GO" id="GO:0005886">
    <property type="term" value="C:plasma membrane"/>
    <property type="evidence" value="ECO:0007669"/>
    <property type="project" value="UniProtKB-SubCell"/>
</dbReference>
<dbReference type="GO" id="GO:0033214">
    <property type="term" value="P:siderophore-iron import into cell"/>
    <property type="evidence" value="ECO:0007669"/>
    <property type="project" value="TreeGrafter"/>
</dbReference>
<protein>
    <submittedName>
        <fullName evidence="9">Fe3+-siderophore achromobactin ABC transporter permease</fullName>
    </submittedName>
</protein>
<dbReference type="AlphaFoldDB" id="H3SFA7"/>
<evidence type="ECO:0000256" key="3">
    <source>
        <dbReference type="ARBA" id="ARBA00022448"/>
    </source>
</evidence>